<evidence type="ECO:0000313" key="3">
    <source>
        <dbReference type="Proteomes" id="UP000239576"/>
    </source>
</evidence>
<protein>
    <submittedName>
        <fullName evidence="2">GMP synthase</fullName>
    </submittedName>
</protein>
<dbReference type="Gene3D" id="3.40.50.880">
    <property type="match status" value="1"/>
</dbReference>
<reference evidence="3" key="1">
    <citation type="submission" date="2018-02" db="EMBL/GenBank/DDBJ databases">
        <authorList>
            <person name="Moore K."/>
            <person name="Momper L."/>
        </authorList>
    </citation>
    <scope>NUCLEOTIDE SEQUENCE [LARGE SCALE GENOMIC DNA]</scope>
    <source>
        <strain evidence="3">ULC18</strain>
    </source>
</reference>
<accession>A0A2T1EI93</accession>
<dbReference type="InterPro" id="IPR044992">
    <property type="entry name" value="ChyE-like"/>
</dbReference>
<gene>
    <name evidence="2" type="ORF">C7B82_05405</name>
</gene>
<dbReference type="PANTHER" id="PTHR42695:SF5">
    <property type="entry name" value="GLUTAMINE AMIDOTRANSFERASE YLR126C-RELATED"/>
    <property type="match status" value="1"/>
</dbReference>
<feature type="domain" description="Glutamine amidotransferase" evidence="1">
    <location>
        <begin position="30"/>
        <end position="186"/>
    </location>
</feature>
<name>A0A2T1EI93_9CYAN</name>
<evidence type="ECO:0000313" key="2">
    <source>
        <dbReference type="EMBL" id="PSB32434.1"/>
    </source>
</evidence>
<dbReference type="CDD" id="cd01741">
    <property type="entry name" value="GATase1_1"/>
    <property type="match status" value="1"/>
</dbReference>
<dbReference type="AlphaFoldDB" id="A0A2T1EI93"/>
<dbReference type="OrthoDB" id="9813383at2"/>
<dbReference type="Proteomes" id="UP000239576">
    <property type="component" value="Unassembled WGS sequence"/>
</dbReference>
<dbReference type="InterPro" id="IPR029062">
    <property type="entry name" value="Class_I_gatase-like"/>
</dbReference>
<dbReference type="InterPro" id="IPR017926">
    <property type="entry name" value="GATASE"/>
</dbReference>
<comment type="caution">
    <text evidence="2">The sequence shown here is derived from an EMBL/GenBank/DDBJ whole genome shotgun (WGS) entry which is preliminary data.</text>
</comment>
<evidence type="ECO:0000259" key="1">
    <source>
        <dbReference type="Pfam" id="PF00117"/>
    </source>
</evidence>
<dbReference type="Pfam" id="PF00117">
    <property type="entry name" value="GATase"/>
    <property type="match status" value="1"/>
</dbReference>
<dbReference type="PROSITE" id="PS51273">
    <property type="entry name" value="GATASE_TYPE_1"/>
    <property type="match status" value="1"/>
</dbReference>
<dbReference type="EMBL" id="PVWK01000027">
    <property type="protein sequence ID" value="PSB32434.1"/>
    <property type="molecule type" value="Genomic_DNA"/>
</dbReference>
<reference evidence="2 3" key="2">
    <citation type="submission" date="2018-03" db="EMBL/GenBank/DDBJ databases">
        <title>The ancient ancestry and fast evolution of plastids.</title>
        <authorList>
            <person name="Moore K.R."/>
            <person name="Magnabosco C."/>
            <person name="Momper L."/>
            <person name="Gold D.A."/>
            <person name="Bosak T."/>
            <person name="Fournier G.P."/>
        </authorList>
    </citation>
    <scope>NUCLEOTIDE SEQUENCE [LARGE SCALE GENOMIC DNA]</scope>
    <source>
        <strain evidence="2 3">ULC18</strain>
    </source>
</reference>
<sequence length="249" mass="27864">MMTDSPNLLVIRHEPCSSLGMLETAVKKAQIPFRYLDTSQGEILTEPVSHYSHIVILGGTVSAYEDDRYPFLQTEFKLLETAIAQEIPLLGICLGSQILARVLGARVYRGESGREAGWCDLELTEMGQEDVLFQGFPDQFKVFESHQDTFELPSHCVHLATSNMYPNQAFRYGNAVWAIQFHLEMDEHALGSCADLIEQELEESHIQDTTLAQLLAEAASHSPSVAPLADRFMQQFLAVNTQKILQASF</sequence>
<dbReference type="SUPFAM" id="SSF52317">
    <property type="entry name" value="Class I glutamine amidotransferase-like"/>
    <property type="match status" value="1"/>
</dbReference>
<keyword evidence="3" id="KW-1185">Reference proteome</keyword>
<organism evidence="2 3">
    <name type="scientific">Stenomitos frigidus ULC18</name>
    <dbReference type="NCBI Taxonomy" id="2107698"/>
    <lineage>
        <taxon>Bacteria</taxon>
        <taxon>Bacillati</taxon>
        <taxon>Cyanobacteriota</taxon>
        <taxon>Cyanophyceae</taxon>
        <taxon>Leptolyngbyales</taxon>
        <taxon>Leptolyngbyaceae</taxon>
        <taxon>Stenomitos</taxon>
    </lineage>
</organism>
<dbReference type="PANTHER" id="PTHR42695">
    <property type="entry name" value="GLUTAMINE AMIDOTRANSFERASE YLR126C-RELATED"/>
    <property type="match status" value="1"/>
</dbReference>
<dbReference type="FunFam" id="3.40.50.880:FF:000033">
    <property type="entry name" value="Glutamine amidotransferase class-I"/>
    <property type="match status" value="1"/>
</dbReference>
<proteinExistence type="predicted"/>
<dbReference type="GO" id="GO:0005829">
    <property type="term" value="C:cytosol"/>
    <property type="evidence" value="ECO:0007669"/>
    <property type="project" value="TreeGrafter"/>
</dbReference>